<comment type="caution">
    <text evidence="2">The sequence shown here is derived from an EMBL/GenBank/DDBJ whole genome shotgun (WGS) entry which is preliminary data.</text>
</comment>
<dbReference type="RefSeq" id="WP_018615963.1">
    <property type="nucleotide sequence ID" value="NZ_RKRK01000009.1"/>
</dbReference>
<keyword evidence="3" id="KW-1185">Reference proteome</keyword>
<name>A0A3N5C340_9BACL</name>
<protein>
    <submittedName>
        <fullName evidence="2">Glutaredoxin 3</fullName>
    </submittedName>
</protein>
<gene>
    <name evidence="2" type="ORF">EDD62_1832</name>
</gene>
<evidence type="ECO:0000313" key="2">
    <source>
        <dbReference type="EMBL" id="RPF53832.1"/>
    </source>
</evidence>
<accession>A0A3N5C340</accession>
<dbReference type="CDD" id="cd02976">
    <property type="entry name" value="NrdH"/>
    <property type="match status" value="1"/>
</dbReference>
<dbReference type="PROSITE" id="PS51354">
    <property type="entry name" value="GLUTAREDOXIN_2"/>
    <property type="match status" value="1"/>
</dbReference>
<reference evidence="2 3" key="1">
    <citation type="submission" date="2018-11" db="EMBL/GenBank/DDBJ databases">
        <title>Genomic Encyclopedia of Type Strains, Phase IV (KMG-IV): sequencing the most valuable type-strain genomes for metagenomic binning, comparative biology and taxonomic classification.</title>
        <authorList>
            <person name="Goeker M."/>
        </authorList>
    </citation>
    <scope>NUCLEOTIDE SEQUENCE [LARGE SCALE GENOMIC DNA]</scope>
    <source>
        <strain evidence="2 3">DSM 29158</strain>
    </source>
</reference>
<evidence type="ECO:0000259" key="1">
    <source>
        <dbReference type="Pfam" id="PF00462"/>
    </source>
</evidence>
<sequence>MEDKFELELYTRPTCSDCQDAKKYLKSNRIHYADKDVSKNLSLEEDLKEISGNRIVPMFAFYKKGLVGKRKLVKYFIGFENNKNEIVSILKKNQ</sequence>
<dbReference type="OrthoDB" id="9795531at2"/>
<evidence type="ECO:0000313" key="3">
    <source>
        <dbReference type="Proteomes" id="UP000277108"/>
    </source>
</evidence>
<dbReference type="InterPro" id="IPR002109">
    <property type="entry name" value="Glutaredoxin"/>
</dbReference>
<organism evidence="2 3">
    <name type="scientific">Abyssicoccus albus</name>
    <dbReference type="NCBI Taxonomy" id="1817405"/>
    <lineage>
        <taxon>Bacteria</taxon>
        <taxon>Bacillati</taxon>
        <taxon>Bacillota</taxon>
        <taxon>Bacilli</taxon>
        <taxon>Bacillales</taxon>
        <taxon>Abyssicoccaceae</taxon>
    </lineage>
</organism>
<dbReference type="SUPFAM" id="SSF52833">
    <property type="entry name" value="Thioredoxin-like"/>
    <property type="match status" value="1"/>
</dbReference>
<dbReference type="Proteomes" id="UP000277108">
    <property type="component" value="Unassembled WGS sequence"/>
</dbReference>
<dbReference type="Gene3D" id="3.40.30.10">
    <property type="entry name" value="Glutaredoxin"/>
    <property type="match status" value="1"/>
</dbReference>
<dbReference type="EMBL" id="RKRK01000009">
    <property type="protein sequence ID" value="RPF53832.1"/>
    <property type="molecule type" value="Genomic_DNA"/>
</dbReference>
<dbReference type="AlphaFoldDB" id="A0A3N5C340"/>
<proteinExistence type="predicted"/>
<dbReference type="InterPro" id="IPR036249">
    <property type="entry name" value="Thioredoxin-like_sf"/>
</dbReference>
<dbReference type="Pfam" id="PF00462">
    <property type="entry name" value="Glutaredoxin"/>
    <property type="match status" value="1"/>
</dbReference>
<feature type="domain" description="Glutaredoxin" evidence="1">
    <location>
        <begin position="8"/>
        <end position="57"/>
    </location>
</feature>